<evidence type="ECO:0000313" key="2">
    <source>
        <dbReference type="EMBL" id="MFC4593415.1"/>
    </source>
</evidence>
<dbReference type="EMBL" id="JBHSFZ010000005">
    <property type="protein sequence ID" value="MFC4593415.1"/>
    <property type="molecule type" value="Genomic_DNA"/>
</dbReference>
<sequence>MKHLPLLLLPLLAACSPTAPKAEKSSTPATQQAALLPLAIHTAKGTHRFAVETAVTERQQEQGLMFRKAIAADGGMLFPMNPPRTASFWMKNTLIPLDMLFIRTDGSIAFIAANTQPYSREPVSAGVPVTAVLELRGGRAAELGIAEGDRVSWGKCADPAGKSRPGLDFCPPQAR</sequence>
<dbReference type="Gene3D" id="2.60.120.1140">
    <property type="entry name" value="Protein of unknown function DUF192"/>
    <property type="match status" value="1"/>
</dbReference>
<dbReference type="InterPro" id="IPR038695">
    <property type="entry name" value="Saro_0823-like_sf"/>
</dbReference>
<dbReference type="PANTHER" id="PTHR37953:SF1">
    <property type="entry name" value="UPF0127 PROTEIN MJ1496"/>
    <property type="match status" value="1"/>
</dbReference>
<evidence type="ECO:0000313" key="3">
    <source>
        <dbReference type="Proteomes" id="UP001595957"/>
    </source>
</evidence>
<name>A0ABV9EUV2_9SPHN</name>
<gene>
    <name evidence="2" type="ORF">ACFO3E_04285</name>
</gene>
<feature type="signal peptide" evidence="1">
    <location>
        <begin position="1"/>
        <end position="21"/>
    </location>
</feature>
<comment type="caution">
    <text evidence="2">The sequence shown here is derived from an EMBL/GenBank/DDBJ whole genome shotgun (WGS) entry which is preliminary data.</text>
</comment>
<accession>A0ABV9EUV2</accession>
<evidence type="ECO:0000256" key="1">
    <source>
        <dbReference type="SAM" id="SignalP"/>
    </source>
</evidence>
<keyword evidence="3" id="KW-1185">Reference proteome</keyword>
<organism evidence="2 3">
    <name type="scientific">Sphingobium tyrosinilyticum</name>
    <dbReference type="NCBI Taxonomy" id="2715436"/>
    <lineage>
        <taxon>Bacteria</taxon>
        <taxon>Pseudomonadati</taxon>
        <taxon>Pseudomonadota</taxon>
        <taxon>Alphaproteobacteria</taxon>
        <taxon>Sphingomonadales</taxon>
        <taxon>Sphingomonadaceae</taxon>
        <taxon>Sphingobium</taxon>
    </lineage>
</organism>
<keyword evidence="1" id="KW-0732">Signal</keyword>
<protein>
    <submittedName>
        <fullName evidence="2">DUF192 domain-containing protein</fullName>
    </submittedName>
</protein>
<dbReference type="PANTHER" id="PTHR37953">
    <property type="entry name" value="UPF0127 PROTEIN MJ1496"/>
    <property type="match status" value="1"/>
</dbReference>
<dbReference type="Pfam" id="PF02643">
    <property type="entry name" value="DUF192"/>
    <property type="match status" value="1"/>
</dbReference>
<dbReference type="Proteomes" id="UP001595957">
    <property type="component" value="Unassembled WGS sequence"/>
</dbReference>
<dbReference type="InterPro" id="IPR003795">
    <property type="entry name" value="DUF192"/>
</dbReference>
<proteinExistence type="predicted"/>
<feature type="chain" id="PRO_5046045608" evidence="1">
    <location>
        <begin position="22"/>
        <end position="175"/>
    </location>
</feature>
<dbReference type="PROSITE" id="PS51257">
    <property type="entry name" value="PROKAR_LIPOPROTEIN"/>
    <property type="match status" value="1"/>
</dbReference>
<reference evidence="3" key="1">
    <citation type="journal article" date="2019" name="Int. J. Syst. Evol. Microbiol.">
        <title>The Global Catalogue of Microorganisms (GCM) 10K type strain sequencing project: providing services to taxonomists for standard genome sequencing and annotation.</title>
        <authorList>
            <consortium name="The Broad Institute Genomics Platform"/>
            <consortium name="The Broad Institute Genome Sequencing Center for Infectious Disease"/>
            <person name="Wu L."/>
            <person name="Ma J."/>
        </authorList>
    </citation>
    <scope>NUCLEOTIDE SEQUENCE [LARGE SCALE GENOMIC DNA]</scope>
    <source>
        <strain evidence="3">NBRC 103632</strain>
    </source>
</reference>
<dbReference type="RefSeq" id="WP_066524830.1">
    <property type="nucleotide sequence ID" value="NZ_JBHSFZ010000005.1"/>
</dbReference>